<protein>
    <submittedName>
        <fullName evidence="1">Uncharacterized protein</fullName>
    </submittedName>
</protein>
<organism evidence="1 2">
    <name type="scientific">Pleurodeles waltl</name>
    <name type="common">Iberian ribbed newt</name>
    <dbReference type="NCBI Taxonomy" id="8319"/>
    <lineage>
        <taxon>Eukaryota</taxon>
        <taxon>Metazoa</taxon>
        <taxon>Chordata</taxon>
        <taxon>Craniata</taxon>
        <taxon>Vertebrata</taxon>
        <taxon>Euteleostomi</taxon>
        <taxon>Amphibia</taxon>
        <taxon>Batrachia</taxon>
        <taxon>Caudata</taxon>
        <taxon>Salamandroidea</taxon>
        <taxon>Salamandridae</taxon>
        <taxon>Pleurodelinae</taxon>
        <taxon>Pleurodeles</taxon>
    </lineage>
</organism>
<gene>
    <name evidence="1" type="ORF">NDU88_001177</name>
</gene>
<dbReference type="AlphaFoldDB" id="A0AAV7Q3I6"/>
<proteinExistence type="predicted"/>
<reference evidence="1" key="1">
    <citation type="journal article" date="2022" name="bioRxiv">
        <title>Sequencing and chromosome-scale assembly of the giantPleurodeles waltlgenome.</title>
        <authorList>
            <person name="Brown T."/>
            <person name="Elewa A."/>
            <person name="Iarovenko S."/>
            <person name="Subramanian E."/>
            <person name="Araus A.J."/>
            <person name="Petzold A."/>
            <person name="Susuki M."/>
            <person name="Suzuki K.-i.T."/>
            <person name="Hayashi T."/>
            <person name="Toyoda A."/>
            <person name="Oliveira C."/>
            <person name="Osipova E."/>
            <person name="Leigh N.D."/>
            <person name="Simon A."/>
            <person name="Yun M.H."/>
        </authorList>
    </citation>
    <scope>NUCLEOTIDE SEQUENCE</scope>
    <source>
        <strain evidence="1">20211129_DDA</strain>
        <tissue evidence="1">Liver</tissue>
    </source>
</reference>
<keyword evidence="2" id="KW-1185">Reference proteome</keyword>
<evidence type="ECO:0000313" key="2">
    <source>
        <dbReference type="Proteomes" id="UP001066276"/>
    </source>
</evidence>
<name>A0AAV7Q3I6_PLEWA</name>
<comment type="caution">
    <text evidence="1">The sequence shown here is derived from an EMBL/GenBank/DDBJ whole genome shotgun (WGS) entry which is preliminary data.</text>
</comment>
<evidence type="ECO:0000313" key="1">
    <source>
        <dbReference type="EMBL" id="KAJ1134730.1"/>
    </source>
</evidence>
<dbReference type="Proteomes" id="UP001066276">
    <property type="component" value="Chromosome 6"/>
</dbReference>
<accession>A0AAV7Q3I6</accession>
<sequence length="170" mass="18965">MRGVALGWRCAWGGAWLAVCVGWRLAGGVRGGALHCQASSLSREIPVLVRREKAQDVMVAPAWPYSVWFPLLMEMKACSFFGSGFVPKVNYLVHHQQEVILPVFCPDPQSPEEVILHLLDLRKAVLTYPERVKELGISSDLLTLVLPGRGAKPWTQTLSRWMKSVILLAF</sequence>
<dbReference type="EMBL" id="JANPWB010000010">
    <property type="protein sequence ID" value="KAJ1134730.1"/>
    <property type="molecule type" value="Genomic_DNA"/>
</dbReference>